<protein>
    <submittedName>
        <fullName evidence="1">Phage tail protein</fullName>
    </submittedName>
</protein>
<evidence type="ECO:0000313" key="2">
    <source>
        <dbReference type="Proteomes" id="UP000291121"/>
    </source>
</evidence>
<dbReference type="InterPro" id="IPR003458">
    <property type="entry name" value="Phage_T4_Gp38_tail_assem"/>
</dbReference>
<dbReference type="RefSeq" id="WP_208669165.1">
    <property type="nucleotide sequence ID" value="NZ_CP024767.1"/>
</dbReference>
<gene>
    <name evidence="1" type="ORF">CUN61_26095</name>
</gene>
<keyword evidence="2" id="KW-1185">Reference proteome</keyword>
<dbReference type="AlphaFoldDB" id="A0A4P6GC02"/>
<organism evidence="1 2">
    <name type="scientific">Pseudomonas arsenicoxydans</name>
    <dbReference type="NCBI Taxonomy" id="702115"/>
    <lineage>
        <taxon>Bacteria</taxon>
        <taxon>Pseudomonadati</taxon>
        <taxon>Pseudomonadota</taxon>
        <taxon>Gammaproteobacteria</taxon>
        <taxon>Pseudomonadales</taxon>
        <taxon>Pseudomonadaceae</taxon>
        <taxon>Pseudomonas</taxon>
    </lineage>
</organism>
<dbReference type="Proteomes" id="UP000291121">
    <property type="component" value="Chromosome"/>
</dbReference>
<dbReference type="EMBL" id="CP024767">
    <property type="protein sequence ID" value="QAY87202.1"/>
    <property type="molecule type" value="Genomic_DNA"/>
</dbReference>
<proteinExistence type="predicted"/>
<sequence>MSNIDWSQLITKALKIEAEAAQVLAAVVAEIDKRRAIADKAIAPLQDAVDVDDATPAEVALLKSWKKHRVALSRLPEQPGYPTTIDWPAVPA</sequence>
<accession>A0A4P6GC02</accession>
<evidence type="ECO:0000313" key="1">
    <source>
        <dbReference type="EMBL" id="QAY87202.1"/>
    </source>
</evidence>
<name>A0A4P6GC02_9PSED</name>
<dbReference type="Pfam" id="PF02413">
    <property type="entry name" value="Caudo_TAP"/>
    <property type="match status" value="1"/>
</dbReference>
<reference evidence="1 2" key="1">
    <citation type="submission" date="2017-11" db="EMBL/GenBank/DDBJ databases">
        <title>Genome sequence of Pseudomonas arsenicoxydans ACM1.</title>
        <authorList>
            <person name="Nascimento F.X."/>
        </authorList>
    </citation>
    <scope>NUCLEOTIDE SEQUENCE [LARGE SCALE GENOMIC DNA]</scope>
    <source>
        <strain evidence="1 2">ACM1</strain>
    </source>
</reference>